<dbReference type="PANTHER" id="PTHR43775">
    <property type="entry name" value="FATTY ACID SYNTHASE"/>
    <property type="match status" value="1"/>
</dbReference>
<keyword evidence="2" id="KW-0596">Phosphopantetheine</keyword>
<dbReference type="GO" id="GO:0044550">
    <property type="term" value="P:secondary metabolite biosynthetic process"/>
    <property type="evidence" value="ECO:0007669"/>
    <property type="project" value="TreeGrafter"/>
</dbReference>
<feature type="active site" description="Proton acceptor; for dehydratase activity" evidence="7">
    <location>
        <position position="1311"/>
    </location>
</feature>
<dbReference type="Pfam" id="PF02801">
    <property type="entry name" value="Ketoacyl-synt_C"/>
    <property type="match status" value="1"/>
</dbReference>
<evidence type="ECO:0000256" key="1">
    <source>
        <dbReference type="ARBA" id="ARBA00005179"/>
    </source>
</evidence>
<evidence type="ECO:0008006" key="14">
    <source>
        <dbReference type="Google" id="ProtNLM"/>
    </source>
</evidence>
<keyword evidence="5" id="KW-0808">Transferase</keyword>
<dbReference type="InterPro" id="IPR009081">
    <property type="entry name" value="PP-bd_ACP"/>
</dbReference>
<feature type="domain" description="Carrier" evidence="9">
    <location>
        <begin position="1641"/>
        <end position="1718"/>
    </location>
</feature>
<accession>A0AA40BLC1</accession>
<dbReference type="InterPro" id="IPR041068">
    <property type="entry name" value="HTH_51"/>
</dbReference>
<evidence type="ECO:0000256" key="6">
    <source>
        <dbReference type="ARBA" id="ARBA00023268"/>
    </source>
</evidence>
<feature type="region of interest" description="Disordered" evidence="8">
    <location>
        <begin position="1718"/>
        <end position="1785"/>
    </location>
</feature>
<dbReference type="GO" id="GO:0016787">
    <property type="term" value="F:hydrolase activity"/>
    <property type="evidence" value="ECO:0007669"/>
    <property type="project" value="InterPro"/>
</dbReference>
<dbReference type="GO" id="GO:0032259">
    <property type="term" value="P:methylation"/>
    <property type="evidence" value="ECO:0007669"/>
    <property type="project" value="UniProtKB-KW"/>
</dbReference>
<dbReference type="GO" id="GO:0004315">
    <property type="term" value="F:3-oxoacyl-[acyl-carrier-protein] synthase activity"/>
    <property type="evidence" value="ECO:0007669"/>
    <property type="project" value="InterPro"/>
</dbReference>
<evidence type="ECO:0000256" key="3">
    <source>
        <dbReference type="ARBA" id="ARBA00022553"/>
    </source>
</evidence>
<evidence type="ECO:0000256" key="5">
    <source>
        <dbReference type="ARBA" id="ARBA00022679"/>
    </source>
</evidence>
<dbReference type="SMART" id="SM00823">
    <property type="entry name" value="PKS_PP"/>
    <property type="match status" value="1"/>
</dbReference>
<dbReference type="GO" id="GO:0008168">
    <property type="term" value="F:methyltransferase activity"/>
    <property type="evidence" value="ECO:0007669"/>
    <property type="project" value="UniProtKB-KW"/>
</dbReference>
<feature type="compositionally biased region" description="Polar residues" evidence="8">
    <location>
        <begin position="1718"/>
        <end position="1733"/>
    </location>
</feature>
<dbReference type="InterPro" id="IPR029058">
    <property type="entry name" value="AB_hydrolase_fold"/>
</dbReference>
<evidence type="ECO:0000259" key="9">
    <source>
        <dbReference type="PROSITE" id="PS50075"/>
    </source>
</evidence>
<evidence type="ECO:0000313" key="12">
    <source>
        <dbReference type="EMBL" id="KAK0736359.1"/>
    </source>
</evidence>
<dbReference type="InterPro" id="IPR036736">
    <property type="entry name" value="ACP-like_sf"/>
</dbReference>
<dbReference type="EMBL" id="JAUKTV010000006">
    <property type="protein sequence ID" value="KAK0736359.1"/>
    <property type="molecule type" value="Genomic_DNA"/>
</dbReference>
<feature type="compositionally biased region" description="Low complexity" evidence="8">
    <location>
        <begin position="1745"/>
        <end position="1762"/>
    </location>
</feature>
<dbReference type="InterPro" id="IPR050091">
    <property type="entry name" value="PKS_NRPS_Biosynth_Enz"/>
</dbReference>
<dbReference type="PROSITE" id="PS52019">
    <property type="entry name" value="PKS_MFAS_DH"/>
    <property type="match status" value="1"/>
</dbReference>
<dbReference type="InterPro" id="IPR014030">
    <property type="entry name" value="Ketoacyl_synth_N"/>
</dbReference>
<dbReference type="SUPFAM" id="SSF53901">
    <property type="entry name" value="Thiolase-like"/>
    <property type="match status" value="1"/>
</dbReference>
<dbReference type="InterPro" id="IPR016035">
    <property type="entry name" value="Acyl_Trfase/lysoPLipase"/>
</dbReference>
<dbReference type="SUPFAM" id="SSF53474">
    <property type="entry name" value="alpha/beta-Hydrolases"/>
    <property type="match status" value="1"/>
</dbReference>
<comment type="caution">
    <text evidence="12">The sequence shown here is derived from an EMBL/GenBank/DDBJ whole genome shotgun (WGS) entry which is preliminary data.</text>
</comment>
<evidence type="ECO:0000256" key="8">
    <source>
        <dbReference type="SAM" id="MobiDB-lite"/>
    </source>
</evidence>
<dbReference type="Pfam" id="PF00550">
    <property type="entry name" value="PP-binding"/>
    <property type="match status" value="1"/>
</dbReference>
<dbReference type="Pfam" id="PF16073">
    <property type="entry name" value="SAT"/>
    <property type="match status" value="1"/>
</dbReference>
<dbReference type="PROSITE" id="PS00606">
    <property type="entry name" value="KS3_1"/>
    <property type="match status" value="1"/>
</dbReference>
<dbReference type="InterPro" id="IPR016036">
    <property type="entry name" value="Malonyl_transacylase_ACP-bd"/>
</dbReference>
<dbReference type="SUPFAM" id="SSF55048">
    <property type="entry name" value="Probable ACP-binding domain of malonyl-CoA ACP transacylase"/>
    <property type="match status" value="1"/>
</dbReference>
<evidence type="ECO:0000256" key="7">
    <source>
        <dbReference type="PROSITE-ProRule" id="PRU01363"/>
    </source>
</evidence>
<dbReference type="InterPro" id="IPR014043">
    <property type="entry name" value="Acyl_transferase_dom"/>
</dbReference>
<dbReference type="InterPro" id="IPR032088">
    <property type="entry name" value="SAT"/>
</dbReference>
<evidence type="ECO:0000256" key="4">
    <source>
        <dbReference type="ARBA" id="ARBA00022603"/>
    </source>
</evidence>
<dbReference type="Gene3D" id="3.30.70.3290">
    <property type="match status" value="1"/>
</dbReference>
<reference evidence="12" key="1">
    <citation type="submission" date="2023-06" db="EMBL/GenBank/DDBJ databases">
        <title>Genome-scale phylogeny and comparative genomics of the fungal order Sordariales.</title>
        <authorList>
            <consortium name="Lawrence Berkeley National Laboratory"/>
            <person name="Hensen N."/>
            <person name="Bonometti L."/>
            <person name="Westerberg I."/>
            <person name="Brannstrom I.O."/>
            <person name="Guillou S."/>
            <person name="Cros-Aarteil S."/>
            <person name="Calhoun S."/>
            <person name="Haridas S."/>
            <person name="Kuo A."/>
            <person name="Mondo S."/>
            <person name="Pangilinan J."/>
            <person name="Riley R."/>
            <person name="Labutti K."/>
            <person name="Andreopoulos B."/>
            <person name="Lipzen A."/>
            <person name="Chen C."/>
            <person name="Yanf M."/>
            <person name="Daum C."/>
            <person name="Ng V."/>
            <person name="Clum A."/>
            <person name="Steindorff A."/>
            <person name="Ohm R."/>
            <person name="Martin F."/>
            <person name="Silar P."/>
            <person name="Natvig D."/>
            <person name="Lalanne C."/>
            <person name="Gautier V."/>
            <person name="Ament-Velasquez S.L."/>
            <person name="Kruys A."/>
            <person name="Hutchinson M.I."/>
            <person name="Powell A.J."/>
            <person name="Barry K."/>
            <person name="Miller A.N."/>
            <person name="Grigoriev I.V."/>
            <person name="Debuchy R."/>
            <person name="Gladieux P."/>
            <person name="Thoren M.H."/>
            <person name="Johannesson H."/>
        </authorList>
    </citation>
    <scope>NUCLEOTIDE SEQUENCE</scope>
    <source>
        <strain evidence="12">CBS 540.89</strain>
    </source>
</reference>
<feature type="compositionally biased region" description="Polar residues" evidence="8">
    <location>
        <begin position="1598"/>
        <end position="1618"/>
    </location>
</feature>
<feature type="region of interest" description="C-terminal hotdog fold" evidence="7">
    <location>
        <begin position="1439"/>
        <end position="1591"/>
    </location>
</feature>
<keyword evidence="3" id="KW-0597">Phosphoprotein</keyword>
<dbReference type="PANTHER" id="PTHR43775:SF21">
    <property type="entry name" value="NON-REDUCING POLYKETIDE SYNTHASE AUSA-RELATED"/>
    <property type="match status" value="1"/>
</dbReference>
<feature type="domain" description="PKS/mFAS DH" evidence="11">
    <location>
        <begin position="1278"/>
        <end position="1591"/>
    </location>
</feature>
<organism evidence="12 13">
    <name type="scientific">Apiosordaria backusii</name>
    <dbReference type="NCBI Taxonomy" id="314023"/>
    <lineage>
        <taxon>Eukaryota</taxon>
        <taxon>Fungi</taxon>
        <taxon>Dikarya</taxon>
        <taxon>Ascomycota</taxon>
        <taxon>Pezizomycotina</taxon>
        <taxon>Sordariomycetes</taxon>
        <taxon>Sordariomycetidae</taxon>
        <taxon>Sordariales</taxon>
        <taxon>Lasiosphaeriaceae</taxon>
        <taxon>Apiosordaria</taxon>
    </lineage>
</organism>
<dbReference type="PROSITE" id="PS50075">
    <property type="entry name" value="CARRIER"/>
    <property type="match status" value="1"/>
</dbReference>
<dbReference type="InterPro" id="IPR013094">
    <property type="entry name" value="AB_hydrolase_3"/>
</dbReference>
<proteinExistence type="predicted"/>
<evidence type="ECO:0000256" key="2">
    <source>
        <dbReference type="ARBA" id="ARBA00022450"/>
    </source>
</evidence>
<dbReference type="Gene3D" id="1.10.1200.10">
    <property type="entry name" value="ACP-like"/>
    <property type="match status" value="1"/>
</dbReference>
<dbReference type="SMART" id="SM00825">
    <property type="entry name" value="PKS_KS"/>
    <property type="match status" value="1"/>
</dbReference>
<protein>
    <recommendedName>
        <fullName evidence="14">S-adenosyl-L-methionine-dependent N-methyltransferase</fullName>
    </recommendedName>
</protein>
<dbReference type="Gene3D" id="3.40.50.1820">
    <property type="entry name" value="alpha/beta hydrolase"/>
    <property type="match status" value="1"/>
</dbReference>
<keyword evidence="13" id="KW-1185">Reference proteome</keyword>
<dbReference type="Proteomes" id="UP001172159">
    <property type="component" value="Unassembled WGS sequence"/>
</dbReference>
<dbReference type="Gene3D" id="3.40.47.10">
    <property type="match status" value="1"/>
</dbReference>
<dbReference type="Gene3D" id="3.10.129.110">
    <property type="entry name" value="Polyketide synthase dehydratase"/>
    <property type="match status" value="1"/>
</dbReference>
<dbReference type="SUPFAM" id="SSF53335">
    <property type="entry name" value="S-adenosyl-L-methionine-dependent methyltransferases"/>
    <property type="match status" value="1"/>
</dbReference>
<sequence>MAPQQQVFLLGPQVTNWTEGQLTQLQKVLLDNNDLGFLTQALVQLPSLSSILGQQLGLDFQPSRSFHELADFAQGGRLLLENSDWRRNTLLAPLTIVSQTVDFTVRLKGIQPHEALLQTNQQVQGFCIGWLSAASIASSKHWDDFKQNISAALRLAACIGAAVDADSSQNPSHHADAMCVRLKTQADRALLETLLDQIPGAYISCFLDETLTITVPKSKRPWLEQQLQKATLSWTDIGIFGYFHHSRHEERAQTLKRICFSDPKLQLPAAADLRSPLRSTADANIIAANSQSLHDIAIDLTLCKRVHWLQTLRNTVGDLDNFTFIPVGSHTGGLIPRSLLHPRLPPSMVSSPDTKTAPKDEIAIIGMSARFPASDSLSEFWNLLVSGKTGFGPLPVSRFDSSDPSVTSRCSKAQYQGNFLSEEVVKGFDHRFFGISGREAKSMDPQQRLILQVAYEALAMSGYHQIKSQNKETEVGVYMGVGEVEYENNLAGEQASSFSAVGMLRSFISGRISHFFGWNGPAMTIDTACSSSAVAVHTACKALKNVIDTYLAFVALLTGECRLALAGGVNLITSPELHQALAAGSFLNPNGSSSQAFDKSANGYCRGEGSGILVLKPLSKAVADGDLVLGVIAASAVNQNSNCSSITVPESSSQSSLYNKVMDMAGVSPGEVSYVEAHGTGTQVGDPKEYESIRMALCGPFRNDELFVGSVKDSIGHCEAASGVAGIIKSVLMLQFSTIPPQAGFVTLNPRIKTTSADRITIPKTARPWQTAGRRLALVNNYGAAGSNAAILLREYRDPAATTFLSAPTPSTSTYPVLLSAKSPKQLQSMMAALKAWTPPVTAIFKDIAYNINKAQNHEFPHRVALTASDYRDMISHLNTRAATMTSVSTQLPVVLAFGGQTGRSVSISKSLYDSSPILRHHLDHCDKVCVALSLPSIFPDIFSPSTPASEDIIRQHCQLLSLQVSTARCWLDAGLDASNLTLIGHSFGQISALVVAGSLTLADGFRFVAGRARLIRDFCSDGGRMLSVDCPDSHAKEIIDAVNKSLEQTGKKIEVACYNGPTSLVLAGEQEAVTQAEQLCREQGIKSVMLPSRHAYHSHLTETILEKLAEVSESLVVKPPSLKIETCTFGKSWDRFTAGNLVRHTREPVFFADAVTRIAASHPQGAVWLEAGSASPVIPMIKRLFNKSVGRSSDLFLPVSLGDDGAISNVATLTSQLWQAGCSVQHWPFLQFGPQNRFNFVPIPPYQFEKTQHWIDYKPRGLRQSTDLIPQQDDSSADLITLLNVDQASAKHTFQVNTNAIIFQLATKGHAVTGQALCPASMYLEIVARCVQVAVDMPSENLPMPHFEGLTMSSPLSLSHLNTTVLVSLHQEAQAATNTWSFIVFSLASNAGTAAESMSTQHATGRIALSSAETDTQLRVMSKMFRKSRLDRLDSLDSSSKVAGPMVYQLFSSVVDYAKYYHGVKCLTAHGNEAVGFVGAPVSETPAGLHKGICDPVALDNFLQVAGIHVNCLSSRESGQVFMCTAIEEVIFSPTYSRSPAEWRVYTRYEMTSGTEEMINDILVFEAKSNDLVAAITGATFRGVSLKSLERSLSRLNGTTRPASLPQTKPTRPVQSAPTPTHHHHPPFQATEGHNTAATQTLFKEDYDIKQMLSSIIEMPADEITSTSTFSELGIDSLLAGEVLAEIETLFRLKISQVELLECSDVAALAGLVRQRSAGQTSLRPASETSQPELFDTTELEPLTSTDSSGSEVESSTCDSSYTVDSTEEHATAGSECGNSDTNKQSDIDITDLAGFGWASFPQATVQYTRHASTTLFSDFCTNVYPLQSQLVTQYVVSAFADLDYDLSLMAPGSEVPFLRSFDARHNKLVPQLYRILEDSKLITRDEVGRYRRTHMPLDPTSASALYAQMLSQFPQHTSETKLLNATASQFAACLTGAADPIDILFGTASARALLEDVYLNAPMFRTGTLVLIDYLSSLVQTSNRKTIRILEIGAGTGGTTRPLLQALSQIERPDISVEYTFTDLSASLVAAAKRKFTSLVASHAHQRRVKIEMQFKTLDIESSETKHDGHYDVVLSTNCIHATKNLVVSASHIRRLLDPVEGGILCLVELTRNLYWFDLVFGLLEGWWRFDDGRTHALADELVWERCLKQAGFASVKWSDDGTQEGNILRVIAAYTSPQARMPQVGEETRVETACFKSIDGVDLMADIYYPPSGSVKSTTPRPVALMIHGGGHIMLSRADIRPDQTELLLSKGFIPVSIDYRLCPETTLLEGPMEDTASALAWIRNTLPSLSLARKDIQIDGERVVAIGWSTGGLLAMTLCWNSTRLGIRPPEAVLAFYCPSDYQDSFWKQPNIPEGSQSVFPISVGQGTATFCQPITAYNPPASAKAVGGWMSDMDPRSRLALYMNHHGKTLEVLLHGLTAIDGQREVSEEDIVAVSPLAQVQQGRYKTPTFLIHPRQDDLIPWQQAQRTYEALRQEGVDAELRIIDGGARHLFDIGKQWEMRYPQGSEAVREGYEFLEKHVR</sequence>
<dbReference type="InterPro" id="IPR001227">
    <property type="entry name" value="Ac_transferase_dom_sf"/>
</dbReference>
<gene>
    <name evidence="12" type="ORF">B0T21DRAFT_393084</name>
</gene>
<dbReference type="InterPro" id="IPR018201">
    <property type="entry name" value="Ketoacyl_synth_AS"/>
</dbReference>
<dbReference type="InterPro" id="IPR020841">
    <property type="entry name" value="PKS_Beta-ketoAc_synthase_dom"/>
</dbReference>
<dbReference type="Gene3D" id="3.40.50.150">
    <property type="entry name" value="Vaccinia Virus protein VP39"/>
    <property type="match status" value="1"/>
</dbReference>
<dbReference type="InterPro" id="IPR020806">
    <property type="entry name" value="PKS_PP-bd"/>
</dbReference>
<dbReference type="Pfam" id="PF00109">
    <property type="entry name" value="ketoacyl-synt"/>
    <property type="match status" value="1"/>
</dbReference>
<dbReference type="PROSITE" id="PS52004">
    <property type="entry name" value="KS3_2"/>
    <property type="match status" value="1"/>
</dbReference>
<dbReference type="InterPro" id="IPR014031">
    <property type="entry name" value="Ketoacyl_synth_C"/>
</dbReference>
<dbReference type="CDD" id="cd02440">
    <property type="entry name" value="AdoMet_MTases"/>
    <property type="match status" value="1"/>
</dbReference>
<dbReference type="Pfam" id="PF00698">
    <property type="entry name" value="Acyl_transf_1"/>
    <property type="match status" value="1"/>
</dbReference>
<dbReference type="GO" id="GO:0006633">
    <property type="term" value="P:fatty acid biosynthetic process"/>
    <property type="evidence" value="ECO:0007669"/>
    <property type="project" value="InterPro"/>
</dbReference>
<name>A0AA40BLC1_9PEZI</name>
<dbReference type="GO" id="GO:0004312">
    <property type="term" value="F:fatty acid synthase activity"/>
    <property type="evidence" value="ECO:0007669"/>
    <property type="project" value="TreeGrafter"/>
</dbReference>
<feature type="region of interest" description="N-terminal hotdog fold" evidence="7">
    <location>
        <begin position="1278"/>
        <end position="1415"/>
    </location>
</feature>
<evidence type="ECO:0000313" key="13">
    <source>
        <dbReference type="Proteomes" id="UP001172159"/>
    </source>
</evidence>
<dbReference type="Gene3D" id="3.40.366.10">
    <property type="entry name" value="Malonyl-Coenzyme A Acyl Carrier Protein, domain 2"/>
    <property type="match status" value="2"/>
</dbReference>
<comment type="pathway">
    <text evidence="1">Secondary metabolite biosynthesis.</text>
</comment>
<dbReference type="InterPro" id="IPR049900">
    <property type="entry name" value="PKS_mFAS_DH"/>
</dbReference>
<evidence type="ECO:0000259" key="11">
    <source>
        <dbReference type="PROSITE" id="PS52019"/>
    </source>
</evidence>
<dbReference type="Pfam" id="PF18558">
    <property type="entry name" value="HTH_51"/>
    <property type="match status" value="1"/>
</dbReference>
<dbReference type="GO" id="GO:0031177">
    <property type="term" value="F:phosphopantetheine binding"/>
    <property type="evidence" value="ECO:0007669"/>
    <property type="project" value="InterPro"/>
</dbReference>
<dbReference type="SMART" id="SM00827">
    <property type="entry name" value="PKS_AT"/>
    <property type="match status" value="1"/>
</dbReference>
<keyword evidence="4" id="KW-0489">Methyltransferase</keyword>
<keyword evidence="6" id="KW-0511">Multifunctional enzyme</keyword>
<dbReference type="InterPro" id="IPR013217">
    <property type="entry name" value="Methyltransf_12"/>
</dbReference>
<dbReference type="Pfam" id="PF08242">
    <property type="entry name" value="Methyltransf_12"/>
    <property type="match status" value="1"/>
</dbReference>
<evidence type="ECO:0000259" key="10">
    <source>
        <dbReference type="PROSITE" id="PS52004"/>
    </source>
</evidence>
<feature type="domain" description="Ketosynthase family 3 (KS3)" evidence="10">
    <location>
        <begin position="359"/>
        <end position="795"/>
    </location>
</feature>
<dbReference type="Pfam" id="PF07859">
    <property type="entry name" value="Abhydrolase_3"/>
    <property type="match status" value="1"/>
</dbReference>
<dbReference type="SUPFAM" id="SSF52151">
    <property type="entry name" value="FabD/lysophospholipase-like"/>
    <property type="match status" value="1"/>
</dbReference>
<dbReference type="InterPro" id="IPR029063">
    <property type="entry name" value="SAM-dependent_MTases_sf"/>
</dbReference>
<dbReference type="CDD" id="cd00833">
    <property type="entry name" value="PKS"/>
    <property type="match status" value="1"/>
</dbReference>
<dbReference type="SUPFAM" id="SSF47336">
    <property type="entry name" value="ACP-like"/>
    <property type="match status" value="1"/>
</dbReference>
<feature type="region of interest" description="Disordered" evidence="8">
    <location>
        <begin position="1598"/>
        <end position="1633"/>
    </location>
</feature>
<dbReference type="InterPro" id="IPR016039">
    <property type="entry name" value="Thiolase-like"/>
</dbReference>
<feature type="active site" description="Proton donor; for dehydratase activity" evidence="7">
    <location>
        <position position="1501"/>
    </location>
</feature>
<dbReference type="InterPro" id="IPR042104">
    <property type="entry name" value="PKS_dehydratase_sf"/>
</dbReference>